<evidence type="ECO:0000259" key="1">
    <source>
        <dbReference type="Pfam" id="PF01261"/>
    </source>
</evidence>
<protein>
    <submittedName>
        <fullName evidence="2">Sugar phosphate isomerase/epimerase</fullName>
    </submittedName>
</protein>
<dbReference type="RefSeq" id="WP_162883069.1">
    <property type="nucleotide sequence ID" value="NZ_CP031971.1"/>
</dbReference>
<proteinExistence type="predicted"/>
<dbReference type="EMBL" id="CP101412">
    <property type="protein sequence ID" value="WBB31010.1"/>
    <property type="molecule type" value="Genomic_DNA"/>
</dbReference>
<dbReference type="InterPro" id="IPR001719">
    <property type="entry name" value="AP_endonuc_2"/>
</dbReference>
<dbReference type="GO" id="GO:0008081">
    <property type="term" value="F:phosphoric diester hydrolase activity"/>
    <property type="evidence" value="ECO:0007669"/>
    <property type="project" value="TreeGrafter"/>
</dbReference>
<dbReference type="SUPFAM" id="SSF51658">
    <property type="entry name" value="Xylose isomerase-like"/>
    <property type="match status" value="1"/>
</dbReference>
<dbReference type="Pfam" id="PF01261">
    <property type="entry name" value="AP_endonuc_2"/>
    <property type="match status" value="1"/>
</dbReference>
<evidence type="ECO:0000313" key="3">
    <source>
        <dbReference type="Proteomes" id="UP001210690"/>
    </source>
</evidence>
<dbReference type="GO" id="GO:0003906">
    <property type="term" value="F:DNA-(apurinic or apyrimidinic site) endonuclease activity"/>
    <property type="evidence" value="ECO:0007669"/>
    <property type="project" value="TreeGrafter"/>
</dbReference>
<sequence>MIIGLKIEKIEYLFDKEMVNLLLSMGIKHFEIQIKNSDIDSYYFSKDFVKFVSELKKNNNNISISYHGTLGLNFIEKVNRLKMTSFDILRDFLNLCDKTSAKWLTLHIGECGSGRTKMTDRIELLIEDFRKFYENNKFLTPIGIENLPYQKNGKLLLGDDFRDIKKIVDGVKDFKFLFDLGHYNVAYYNDNLNELYNYIIGVHIHDNNGDIDSHKELGTGTVNYEFIIRNILKLNSEVPFVIEYRDFDIDKIRRTVKKLKEI</sequence>
<accession>A0AAX3K725</accession>
<dbReference type="GO" id="GO:0008270">
    <property type="term" value="F:zinc ion binding"/>
    <property type="evidence" value="ECO:0007669"/>
    <property type="project" value="InterPro"/>
</dbReference>
<dbReference type="GO" id="GO:0006284">
    <property type="term" value="P:base-excision repair"/>
    <property type="evidence" value="ECO:0007669"/>
    <property type="project" value="TreeGrafter"/>
</dbReference>
<dbReference type="AlphaFoldDB" id="A0AAX3K725"/>
<dbReference type="PANTHER" id="PTHR21445:SF0">
    <property type="entry name" value="APURINIC-APYRIMIDINIC ENDONUCLEASE"/>
    <property type="match status" value="1"/>
</dbReference>
<gene>
    <name evidence="2" type="ORF">NM222_00615</name>
</gene>
<dbReference type="Proteomes" id="UP001210690">
    <property type="component" value="Chromosome"/>
</dbReference>
<reference evidence="2" key="1">
    <citation type="submission" date="2022-07" db="EMBL/GenBank/DDBJ databases">
        <title>Parvimonas micra travels from the subgingival sulcus of the human oral cavity to the colorectal adenocarcinoma.</title>
        <authorList>
            <person name="Conde-Perez K."/>
            <person name="Buetas E."/>
            <person name="Aja-Macaya P."/>
            <person name="Martin-De Arribas E."/>
            <person name="Iglesias-Corras I."/>
            <person name="Trigo-Tasende N."/>
            <person name="Nasser-Ali M."/>
            <person name="Estevez L.S."/>
            <person name="Rumbo-Feal S."/>
            <person name="Otero-Alen B."/>
            <person name="Noguera J.F."/>
            <person name="Concha A."/>
            <person name="Pardinas-Lopez S."/>
            <person name="Carda-Dieguez M."/>
            <person name="Gomez-Randulfe I."/>
            <person name="Martinez-Lago N."/>
            <person name="Ladra S."/>
            <person name="Aparicio L.A."/>
            <person name="Bou G."/>
            <person name="Mira A."/>
            <person name="Vallejo J.A."/>
            <person name="Poza M."/>
        </authorList>
    </citation>
    <scope>NUCLEOTIDE SEQUENCE</scope>
    <source>
        <strain evidence="2">PM102KC-G-1</strain>
    </source>
</reference>
<evidence type="ECO:0000313" key="2">
    <source>
        <dbReference type="EMBL" id="WBB31010.1"/>
    </source>
</evidence>
<dbReference type="InterPro" id="IPR036237">
    <property type="entry name" value="Xyl_isomerase-like_sf"/>
</dbReference>
<dbReference type="Gene3D" id="3.20.20.150">
    <property type="entry name" value="Divalent-metal-dependent TIM barrel enzymes"/>
    <property type="match status" value="1"/>
</dbReference>
<dbReference type="PANTHER" id="PTHR21445">
    <property type="entry name" value="ENDONUCLEASE IV ENDODEOXYRIBONUCLEASE IV"/>
    <property type="match status" value="1"/>
</dbReference>
<dbReference type="GO" id="GO:0003677">
    <property type="term" value="F:DNA binding"/>
    <property type="evidence" value="ECO:0007669"/>
    <property type="project" value="InterPro"/>
</dbReference>
<dbReference type="GO" id="GO:0016853">
    <property type="term" value="F:isomerase activity"/>
    <property type="evidence" value="ECO:0007669"/>
    <property type="project" value="UniProtKB-KW"/>
</dbReference>
<organism evidence="2 3">
    <name type="scientific">Parvimonas micra</name>
    <dbReference type="NCBI Taxonomy" id="33033"/>
    <lineage>
        <taxon>Bacteria</taxon>
        <taxon>Bacillati</taxon>
        <taxon>Bacillota</taxon>
        <taxon>Tissierellia</taxon>
        <taxon>Tissierellales</taxon>
        <taxon>Peptoniphilaceae</taxon>
        <taxon>Parvimonas</taxon>
    </lineage>
</organism>
<keyword evidence="2" id="KW-0413">Isomerase</keyword>
<dbReference type="InterPro" id="IPR013022">
    <property type="entry name" value="Xyl_isomerase-like_TIM-brl"/>
</dbReference>
<name>A0AAX3K725_9FIRM</name>
<feature type="domain" description="Xylose isomerase-like TIM barrel" evidence="1">
    <location>
        <begin position="21"/>
        <end position="260"/>
    </location>
</feature>